<dbReference type="InterPro" id="IPR012340">
    <property type="entry name" value="NA-bd_OB-fold"/>
</dbReference>
<dbReference type="Gene3D" id="3.30.1480.10">
    <property type="entry name" value="NusA, N-terminal domain"/>
    <property type="match status" value="1"/>
</dbReference>
<dbReference type="InterPro" id="IPR015946">
    <property type="entry name" value="KH_dom-like_a/b"/>
</dbReference>
<accession>A0A1Y6B7Q9</accession>
<dbReference type="RefSeq" id="WP_143478088.1">
    <property type="nucleotide sequence ID" value="NZ_FWZT01000001.1"/>
</dbReference>
<dbReference type="Gene3D" id="2.40.50.140">
    <property type="entry name" value="Nucleic acid-binding proteins"/>
    <property type="match status" value="1"/>
</dbReference>
<dbReference type="Pfam" id="PF00575">
    <property type="entry name" value="S1"/>
    <property type="match status" value="1"/>
</dbReference>
<dbReference type="InterPro" id="IPR009019">
    <property type="entry name" value="KH_sf_prok-type"/>
</dbReference>
<keyword evidence="10" id="KW-1185">Reference proteome</keyword>
<name>A0A1Y6B7Q9_9BACT</name>
<dbReference type="Gene3D" id="1.10.150.20">
    <property type="entry name" value="5' to 3' exonuclease, C-terminal subdomain"/>
    <property type="match status" value="2"/>
</dbReference>
<organism evidence="9 10">
    <name type="scientific">Pseudobacteriovorax antillogorgiicola</name>
    <dbReference type="NCBI Taxonomy" id="1513793"/>
    <lineage>
        <taxon>Bacteria</taxon>
        <taxon>Pseudomonadati</taxon>
        <taxon>Bdellovibrionota</taxon>
        <taxon>Oligoflexia</taxon>
        <taxon>Oligoflexales</taxon>
        <taxon>Pseudobacteriovoracaceae</taxon>
        <taxon>Pseudobacteriovorax</taxon>
    </lineage>
</organism>
<dbReference type="Pfam" id="PF08529">
    <property type="entry name" value="NusA_N"/>
    <property type="match status" value="1"/>
</dbReference>
<evidence type="ECO:0000256" key="1">
    <source>
        <dbReference type="ARBA" id="ARBA00022472"/>
    </source>
</evidence>
<dbReference type="InterPro" id="IPR003029">
    <property type="entry name" value="S1_domain"/>
</dbReference>
<dbReference type="GO" id="GO:0006353">
    <property type="term" value="P:DNA-templated transcription termination"/>
    <property type="evidence" value="ECO:0007669"/>
    <property type="project" value="UniProtKB-UniRule"/>
</dbReference>
<reference evidence="10" key="1">
    <citation type="submission" date="2017-04" db="EMBL/GenBank/DDBJ databases">
        <authorList>
            <person name="Varghese N."/>
            <person name="Submissions S."/>
        </authorList>
    </citation>
    <scope>NUCLEOTIDE SEQUENCE [LARGE SCALE GENOMIC DNA]</scope>
    <source>
        <strain evidence="10">RKEM611</strain>
    </source>
</reference>
<dbReference type="EMBL" id="FWZT01000001">
    <property type="protein sequence ID" value="SME88702.1"/>
    <property type="molecule type" value="Genomic_DNA"/>
</dbReference>
<dbReference type="STRING" id="1513793.SAMN06296036_101182"/>
<keyword evidence="3 7" id="KW-0889">Transcription antitermination</keyword>
<feature type="domain" description="S1 motif" evidence="8">
    <location>
        <begin position="145"/>
        <end position="209"/>
    </location>
</feature>
<comment type="function">
    <text evidence="7">Participates in both transcription termination and antitermination.</text>
</comment>
<dbReference type="SMART" id="SM00316">
    <property type="entry name" value="S1"/>
    <property type="match status" value="1"/>
</dbReference>
<evidence type="ECO:0000256" key="4">
    <source>
        <dbReference type="ARBA" id="ARBA00022884"/>
    </source>
</evidence>
<dbReference type="Pfam" id="PF14520">
    <property type="entry name" value="HHH_5"/>
    <property type="match status" value="2"/>
</dbReference>
<dbReference type="Proteomes" id="UP000192907">
    <property type="component" value="Unassembled WGS sequence"/>
</dbReference>
<dbReference type="InterPro" id="IPR025249">
    <property type="entry name" value="TF_NusA_KH_1st"/>
</dbReference>
<dbReference type="PROSITE" id="PS50126">
    <property type="entry name" value="S1"/>
    <property type="match status" value="1"/>
</dbReference>
<evidence type="ECO:0000313" key="9">
    <source>
        <dbReference type="EMBL" id="SME88702.1"/>
    </source>
</evidence>
<dbReference type="FunFam" id="2.40.50.140:FF:000058">
    <property type="entry name" value="Transcription termination/antitermination protein NusA"/>
    <property type="match status" value="1"/>
</dbReference>
<dbReference type="PANTHER" id="PTHR22648">
    <property type="entry name" value="TRANSCRIPTION TERMINATION FACTOR NUSA"/>
    <property type="match status" value="1"/>
</dbReference>
<evidence type="ECO:0000313" key="10">
    <source>
        <dbReference type="Proteomes" id="UP000192907"/>
    </source>
</evidence>
<dbReference type="InterPro" id="IPR058582">
    <property type="entry name" value="KH_NusA_2nd"/>
</dbReference>
<dbReference type="NCBIfam" id="TIGR01953">
    <property type="entry name" value="NusA"/>
    <property type="match status" value="1"/>
</dbReference>
<dbReference type="FunFam" id="3.30.300.20:FF:000005">
    <property type="entry name" value="Transcription termination/antitermination protein NusA"/>
    <property type="match status" value="1"/>
</dbReference>
<evidence type="ECO:0000256" key="3">
    <source>
        <dbReference type="ARBA" id="ARBA00022814"/>
    </source>
</evidence>
<keyword evidence="1 7" id="KW-0806">Transcription termination</keyword>
<comment type="similarity">
    <text evidence="7">Belongs to the NusA family.</text>
</comment>
<keyword evidence="5 7" id="KW-0805">Transcription regulation</keyword>
<dbReference type="InterPro" id="IPR036555">
    <property type="entry name" value="NusA_N_sf"/>
</dbReference>
<dbReference type="GO" id="GO:0003700">
    <property type="term" value="F:DNA-binding transcription factor activity"/>
    <property type="evidence" value="ECO:0007669"/>
    <property type="project" value="InterPro"/>
</dbReference>
<dbReference type="SUPFAM" id="SSF54814">
    <property type="entry name" value="Prokaryotic type KH domain (KH-domain type II)"/>
    <property type="match status" value="2"/>
</dbReference>
<dbReference type="SUPFAM" id="SSF69705">
    <property type="entry name" value="Transcription factor NusA, N-terminal domain"/>
    <property type="match status" value="1"/>
</dbReference>
<dbReference type="InterPro" id="IPR030842">
    <property type="entry name" value="TF_NusA_bacterial"/>
</dbReference>
<dbReference type="InterPro" id="IPR010213">
    <property type="entry name" value="TF_NusA"/>
</dbReference>
<dbReference type="GO" id="GO:0000166">
    <property type="term" value="F:nucleotide binding"/>
    <property type="evidence" value="ECO:0007669"/>
    <property type="project" value="InterPro"/>
</dbReference>
<dbReference type="CDD" id="cd02134">
    <property type="entry name" value="KH-II_NusA_rpt1"/>
    <property type="match status" value="1"/>
</dbReference>
<keyword evidence="6 7" id="KW-0804">Transcription</keyword>
<protein>
    <recommendedName>
        <fullName evidence="7">Transcription termination/antitermination protein NusA</fullName>
    </recommendedName>
</protein>
<evidence type="ECO:0000256" key="2">
    <source>
        <dbReference type="ARBA" id="ARBA00022490"/>
    </source>
</evidence>
<proteinExistence type="inferred from homology"/>
<dbReference type="GO" id="GO:0031564">
    <property type="term" value="P:transcription antitermination"/>
    <property type="evidence" value="ECO:0007669"/>
    <property type="project" value="UniProtKB-UniRule"/>
</dbReference>
<dbReference type="PROSITE" id="PS50084">
    <property type="entry name" value="KH_TYPE_1"/>
    <property type="match status" value="1"/>
</dbReference>
<dbReference type="SUPFAM" id="SSF47794">
    <property type="entry name" value="Rad51 N-terminal domain-like"/>
    <property type="match status" value="2"/>
</dbReference>
<dbReference type="CDD" id="cd22529">
    <property type="entry name" value="KH-II_NusA_rpt2"/>
    <property type="match status" value="1"/>
</dbReference>
<dbReference type="FunFam" id="3.30.300.20:FF:000002">
    <property type="entry name" value="Transcription termination/antitermination protein NusA"/>
    <property type="match status" value="1"/>
</dbReference>
<dbReference type="AlphaFoldDB" id="A0A1Y6B7Q9"/>
<dbReference type="Pfam" id="PF26594">
    <property type="entry name" value="KH_NusA_2nd"/>
    <property type="match status" value="1"/>
</dbReference>
<comment type="subunit">
    <text evidence="7">Monomer. Binds directly to the core enzyme of the DNA-dependent RNA polymerase and to nascent RNA.</text>
</comment>
<keyword evidence="4 7" id="KW-0694">RNA-binding</keyword>
<dbReference type="GO" id="GO:0003723">
    <property type="term" value="F:RNA binding"/>
    <property type="evidence" value="ECO:0007669"/>
    <property type="project" value="UniProtKB-UniRule"/>
</dbReference>
<dbReference type="Gene3D" id="3.30.300.20">
    <property type="match status" value="2"/>
</dbReference>
<dbReference type="InterPro" id="IPR010995">
    <property type="entry name" value="DNA_repair_Rad51/TF_NusA_a-hlx"/>
</dbReference>
<dbReference type="InterPro" id="IPR013735">
    <property type="entry name" value="TF_NusA_N"/>
</dbReference>
<dbReference type="SMART" id="SM00322">
    <property type="entry name" value="KH"/>
    <property type="match status" value="2"/>
</dbReference>
<dbReference type="SUPFAM" id="SSF50249">
    <property type="entry name" value="Nucleic acid-binding proteins"/>
    <property type="match status" value="1"/>
</dbReference>
<dbReference type="GO" id="GO:0005829">
    <property type="term" value="C:cytosol"/>
    <property type="evidence" value="ECO:0007669"/>
    <property type="project" value="TreeGrafter"/>
</dbReference>
<dbReference type="CDD" id="cd04455">
    <property type="entry name" value="S1_NusA"/>
    <property type="match status" value="1"/>
</dbReference>
<comment type="subcellular location">
    <subcellularLocation>
        <location evidence="7">Cytoplasm</location>
    </subcellularLocation>
</comment>
<dbReference type="Pfam" id="PF13184">
    <property type="entry name" value="KH_NusA_1st"/>
    <property type="match status" value="1"/>
</dbReference>
<dbReference type="InterPro" id="IPR004087">
    <property type="entry name" value="KH_dom"/>
</dbReference>
<evidence type="ECO:0000256" key="6">
    <source>
        <dbReference type="ARBA" id="ARBA00023163"/>
    </source>
</evidence>
<evidence type="ECO:0000259" key="8">
    <source>
        <dbReference type="PROSITE" id="PS50126"/>
    </source>
</evidence>
<gene>
    <name evidence="7" type="primary">nusA</name>
    <name evidence="9" type="ORF">SAMN06296036_101182</name>
</gene>
<dbReference type="HAMAP" id="MF_00945_B">
    <property type="entry name" value="NusA_B"/>
    <property type="match status" value="1"/>
</dbReference>
<dbReference type="PANTHER" id="PTHR22648:SF0">
    <property type="entry name" value="TRANSCRIPTION TERMINATION_ANTITERMINATION PROTEIN NUSA"/>
    <property type="match status" value="1"/>
</dbReference>
<sequence>MTLLDSSELESELRKVISGVSRDKNLDKAVIVDALEQAVVHAARRSLGATSDLEAHYNEDTDEIELYQFRTVVDNDDVANDQLEIALDDAQKLDSETVMGDALGVKIDTTKFGRIAAQSAKQIIVQKVRDAERAQIFEEFSDRKGEILSGYVRRFERSDIIVDLGRTEAVIPYKEQVPTEKFRVKDRIQAYVLDVKRSSRGPQVVMSRAHPGFLIALFSQHVTEIYDEIVSIESAARDPGYRSKIAVYSRDSTVDPVGACVGMKGARVQAVVNELNGEKIDIVPYDHDPARLACNALAPAVVSKVIVDEDNQNMEVIVADDQLSLAIGKRGQNVRLAAQLTGWRLDIKSESSIEEKLSGAKNVLASIEGINDMMAELLVQEGYNTPAAVSEMTPRTFLRLLNVEEEQALPIIEAAKELAERQQDEGHVVSADKELLENSSAAPVEEVVEAAKEEVVEDEKVSIFLELTGVGEATAYALADGGYGTIGDIIADTAEEVAQKTGLSIGVARTVQMAADRYLQSE</sequence>
<keyword evidence="2 7" id="KW-0963">Cytoplasm</keyword>
<evidence type="ECO:0000256" key="7">
    <source>
        <dbReference type="HAMAP-Rule" id="MF_00945"/>
    </source>
</evidence>
<evidence type="ECO:0000256" key="5">
    <source>
        <dbReference type="ARBA" id="ARBA00023015"/>
    </source>
</evidence>